<feature type="compositionally biased region" description="Polar residues" evidence="1">
    <location>
        <begin position="114"/>
        <end position="126"/>
    </location>
</feature>
<name>A0AAV5SF49_9BILA</name>
<proteinExistence type="predicted"/>
<evidence type="ECO:0000313" key="2">
    <source>
        <dbReference type="EMBL" id="GMS81961.1"/>
    </source>
</evidence>
<accession>A0AAV5SF49</accession>
<protein>
    <submittedName>
        <fullName evidence="2">Uncharacterized protein</fullName>
    </submittedName>
</protein>
<organism evidence="2 3">
    <name type="scientific">Pristionchus entomophagus</name>
    <dbReference type="NCBI Taxonomy" id="358040"/>
    <lineage>
        <taxon>Eukaryota</taxon>
        <taxon>Metazoa</taxon>
        <taxon>Ecdysozoa</taxon>
        <taxon>Nematoda</taxon>
        <taxon>Chromadorea</taxon>
        <taxon>Rhabditida</taxon>
        <taxon>Rhabditina</taxon>
        <taxon>Diplogasteromorpha</taxon>
        <taxon>Diplogasteroidea</taxon>
        <taxon>Neodiplogasteridae</taxon>
        <taxon>Pristionchus</taxon>
    </lineage>
</organism>
<dbReference type="Proteomes" id="UP001432027">
    <property type="component" value="Unassembled WGS sequence"/>
</dbReference>
<dbReference type="EMBL" id="BTSX01000001">
    <property type="protein sequence ID" value="GMS81961.1"/>
    <property type="molecule type" value="Genomic_DNA"/>
</dbReference>
<evidence type="ECO:0000256" key="1">
    <source>
        <dbReference type="SAM" id="MobiDB-lite"/>
    </source>
</evidence>
<gene>
    <name evidence="2" type="ORF">PENTCL1PPCAC_4136</name>
</gene>
<sequence>MPDLKSRLNTMLMGGMVTPTIALGKKLGLFEALGETQHGQLQDPFPLSLAFSTSFPHLNKALMQGRQQQPPPLLTPSDETSRGDLCNVQLITNPAYSAMAQLQQQPFLISPPVNTLENPQPHQHQTLSSPSSHALQSLSPTDMTLLTGMTQKMQQLLPQLSAVQGSSDPAILSPPKTYIGSSPDLQHVQPPLLLSSIEAGITAVTVATALSSSPQTIKRSRLGASTEVLSVMTPTVKHHSVIL</sequence>
<reference evidence="2" key="1">
    <citation type="submission" date="2023-10" db="EMBL/GenBank/DDBJ databases">
        <title>Genome assembly of Pristionchus species.</title>
        <authorList>
            <person name="Yoshida K."/>
            <person name="Sommer R.J."/>
        </authorList>
    </citation>
    <scope>NUCLEOTIDE SEQUENCE</scope>
    <source>
        <strain evidence="2">RS0144</strain>
    </source>
</reference>
<evidence type="ECO:0000313" key="3">
    <source>
        <dbReference type="Proteomes" id="UP001432027"/>
    </source>
</evidence>
<keyword evidence="3" id="KW-1185">Reference proteome</keyword>
<feature type="region of interest" description="Disordered" evidence="1">
    <location>
        <begin position="114"/>
        <end position="135"/>
    </location>
</feature>
<comment type="caution">
    <text evidence="2">The sequence shown here is derived from an EMBL/GenBank/DDBJ whole genome shotgun (WGS) entry which is preliminary data.</text>
</comment>
<dbReference type="AlphaFoldDB" id="A0AAV5SF49"/>